<keyword evidence="8 9" id="KW-0472">Membrane</keyword>
<reference evidence="12 13" key="1">
    <citation type="submission" date="2019-07" db="EMBL/GenBank/DDBJ databases">
        <title>Whole genome shotgun sequence of Marinococcus halophilus NBRC 102359.</title>
        <authorList>
            <person name="Hosoyama A."/>
            <person name="Uohara A."/>
            <person name="Ohji S."/>
            <person name="Ichikawa N."/>
        </authorList>
    </citation>
    <scope>NUCLEOTIDE SEQUENCE [LARGE SCALE GENOMIC DNA]</scope>
    <source>
        <strain evidence="12 13">NBRC 102359</strain>
    </source>
</reference>
<dbReference type="Gene3D" id="1.20.1640.10">
    <property type="entry name" value="Multidrug efflux transporter AcrB transmembrane domain"/>
    <property type="match status" value="1"/>
</dbReference>
<feature type="transmembrane region" description="Helical" evidence="9">
    <location>
        <begin position="261"/>
        <end position="279"/>
    </location>
</feature>
<dbReference type="EMBL" id="BJUN01000008">
    <property type="protein sequence ID" value="GEK58817.1"/>
    <property type="molecule type" value="Genomic_DNA"/>
</dbReference>
<dbReference type="AlphaFoldDB" id="A0A510Y8S5"/>
<dbReference type="FunFam" id="1.20.1640.10:FF:000004">
    <property type="entry name" value="Protein translocase subunit SecD"/>
    <property type="match status" value="1"/>
</dbReference>
<keyword evidence="7 9" id="KW-0811">Translocation</keyword>
<comment type="caution">
    <text evidence="12">The sequence shown here is derived from an EMBL/GenBank/DDBJ whole genome shotgun (WGS) entry which is preliminary data.</text>
</comment>
<feature type="transmembrane region" description="Helical" evidence="9">
    <location>
        <begin position="383"/>
        <end position="411"/>
    </location>
</feature>
<comment type="subunit">
    <text evidence="9">Forms a complex with SecF. Part of the essential Sec protein translocation apparatus which comprises SecA, SecYEG and auxiliary proteins SecDF. Other proteins may also be involved.</text>
</comment>
<keyword evidence="5 9" id="KW-0653">Protein transport</keyword>
<dbReference type="GO" id="GO:0006605">
    <property type="term" value="P:protein targeting"/>
    <property type="evidence" value="ECO:0007669"/>
    <property type="project" value="UniProtKB-UniRule"/>
</dbReference>
<dbReference type="InterPro" id="IPR001036">
    <property type="entry name" value="Acrflvin-R"/>
</dbReference>
<dbReference type="GO" id="GO:0065002">
    <property type="term" value="P:intracellular protein transmembrane transport"/>
    <property type="evidence" value="ECO:0007669"/>
    <property type="project" value="UniProtKB-UniRule"/>
</dbReference>
<keyword evidence="13" id="KW-1185">Reference proteome</keyword>
<dbReference type="Pfam" id="PF21760">
    <property type="entry name" value="SecD_1st"/>
    <property type="match status" value="1"/>
</dbReference>
<evidence type="ECO:0000313" key="12">
    <source>
        <dbReference type="EMBL" id="GEK58817.1"/>
    </source>
</evidence>
<dbReference type="PANTHER" id="PTHR30081:SF1">
    <property type="entry name" value="PROTEIN TRANSLOCASE SUBUNIT SECD"/>
    <property type="match status" value="1"/>
</dbReference>
<feature type="transmembrane region" description="Helical" evidence="9">
    <location>
        <begin position="7"/>
        <end position="24"/>
    </location>
</feature>
<keyword evidence="2 9" id="KW-0813">Transport</keyword>
<dbReference type="Pfam" id="PF02355">
    <property type="entry name" value="SecD_SecF_C"/>
    <property type="match status" value="1"/>
</dbReference>
<evidence type="ECO:0000259" key="10">
    <source>
        <dbReference type="Pfam" id="PF02355"/>
    </source>
</evidence>
<comment type="subcellular location">
    <subcellularLocation>
        <location evidence="1 9">Cell membrane</location>
        <topology evidence="1 9">Multi-pass membrane protein</topology>
    </subcellularLocation>
</comment>
<name>A0A510Y8S5_MARHA</name>
<evidence type="ECO:0000256" key="6">
    <source>
        <dbReference type="ARBA" id="ARBA00022989"/>
    </source>
</evidence>
<comment type="function">
    <text evidence="9">Part of the Sec protein translocase complex. Interacts with the SecYEG preprotein conducting channel. SecDF uses the proton motive force (PMF) to complete protein translocation after the ATP-dependent function of SecA.</text>
</comment>
<evidence type="ECO:0000256" key="8">
    <source>
        <dbReference type="ARBA" id="ARBA00023136"/>
    </source>
</evidence>
<dbReference type="InterPro" id="IPR048634">
    <property type="entry name" value="SecD_SecF_C"/>
</dbReference>
<dbReference type="SUPFAM" id="SSF82866">
    <property type="entry name" value="Multidrug efflux transporter AcrB transmembrane domain"/>
    <property type="match status" value="1"/>
</dbReference>
<dbReference type="RefSeq" id="WP_179124140.1">
    <property type="nucleotide sequence ID" value="NZ_BJUN01000008.1"/>
</dbReference>
<dbReference type="Proteomes" id="UP000321051">
    <property type="component" value="Unassembled WGS sequence"/>
</dbReference>
<dbReference type="GO" id="GO:0043952">
    <property type="term" value="P:protein transport by the Sec complex"/>
    <property type="evidence" value="ECO:0007669"/>
    <property type="project" value="UniProtKB-UniRule"/>
</dbReference>
<sequence length="433" mass="47705">MVKKSRIVYFFLIIFALAALMIPTTEKIVNGIELGLDLQGGFEVLYEVEPQEEGQEITDETLQNTVAALTQRVNILGVSEPNITIEGDNRIRVQLAGVEDQQAARELLSTEADLSIRDVDDNERLSGNDIRENSASVNFGDANNPIVTVSLKDGDQFGEVTENIINEYSPPNNRLVIWLDYEEGDSYEEEATKEDPKFISAPAVNEPLYTQDIQIEGDFSVEEAENLADILNSGSLPVNLEEVYSNSVGASLGEQAMDKTIFATFIGVGLIFLFMLVYYRFTGFIAVLTLTTYIYFVLAAFNFIQGVLTLPGIAALVLGVGMAVDANIITYERIKEEIKYGRSILSAYRSGARRSLGTIIDANVTTLIAAGVLFYFGTSSVQGFALMLIVSILVSFITAVLGTRLLLGLWVNSRIFNKKPKVFGVKERDIHEP</sequence>
<dbReference type="InterPro" id="IPR055344">
    <property type="entry name" value="SecD_SecF_C_bact"/>
</dbReference>
<evidence type="ECO:0000256" key="3">
    <source>
        <dbReference type="ARBA" id="ARBA00022475"/>
    </source>
</evidence>
<organism evidence="12 13">
    <name type="scientific">Marinococcus halophilus</name>
    <dbReference type="NCBI Taxonomy" id="1371"/>
    <lineage>
        <taxon>Bacteria</taxon>
        <taxon>Bacillati</taxon>
        <taxon>Bacillota</taxon>
        <taxon>Bacilli</taxon>
        <taxon>Bacillales</taxon>
        <taxon>Bacillaceae</taxon>
        <taxon>Marinococcus</taxon>
    </lineage>
</organism>
<evidence type="ECO:0000256" key="9">
    <source>
        <dbReference type="HAMAP-Rule" id="MF_01463"/>
    </source>
</evidence>
<evidence type="ECO:0000256" key="2">
    <source>
        <dbReference type="ARBA" id="ARBA00022448"/>
    </source>
</evidence>
<feature type="transmembrane region" description="Helical" evidence="9">
    <location>
        <begin position="284"/>
        <end position="304"/>
    </location>
</feature>
<accession>A0A510Y8S5</accession>
<evidence type="ECO:0000313" key="13">
    <source>
        <dbReference type="Proteomes" id="UP000321051"/>
    </source>
</evidence>
<evidence type="ECO:0000259" key="11">
    <source>
        <dbReference type="Pfam" id="PF21760"/>
    </source>
</evidence>
<evidence type="ECO:0000256" key="4">
    <source>
        <dbReference type="ARBA" id="ARBA00022692"/>
    </source>
</evidence>
<dbReference type="GO" id="GO:0015450">
    <property type="term" value="F:protein-transporting ATPase activity"/>
    <property type="evidence" value="ECO:0007669"/>
    <property type="project" value="InterPro"/>
</dbReference>
<proteinExistence type="inferred from homology"/>
<dbReference type="InterPro" id="IPR022813">
    <property type="entry name" value="SecD/SecF_arch_bac"/>
</dbReference>
<dbReference type="NCBIfam" id="TIGR01129">
    <property type="entry name" value="secD"/>
    <property type="match status" value="1"/>
</dbReference>
<dbReference type="PRINTS" id="PR00702">
    <property type="entry name" value="ACRIFLAVINRP"/>
</dbReference>
<keyword evidence="6 9" id="KW-1133">Transmembrane helix</keyword>
<dbReference type="GO" id="GO:0005886">
    <property type="term" value="C:plasma membrane"/>
    <property type="evidence" value="ECO:0007669"/>
    <property type="project" value="UniProtKB-SubCell"/>
</dbReference>
<feature type="transmembrane region" description="Helical" evidence="9">
    <location>
        <begin position="355"/>
        <end position="377"/>
    </location>
</feature>
<dbReference type="PANTHER" id="PTHR30081">
    <property type="entry name" value="PROTEIN-EXPORT MEMBRANE PROTEIN SEC"/>
    <property type="match status" value="1"/>
</dbReference>
<protein>
    <recommendedName>
        <fullName evidence="9">Protein translocase subunit SecD</fullName>
    </recommendedName>
</protein>
<dbReference type="NCBIfam" id="TIGR00916">
    <property type="entry name" value="2A0604s01"/>
    <property type="match status" value="1"/>
</dbReference>
<keyword evidence="4 9" id="KW-0812">Transmembrane</keyword>
<dbReference type="STRING" id="1371.GCA_900166605_03255"/>
<dbReference type="Gene3D" id="3.30.70.3220">
    <property type="match status" value="1"/>
</dbReference>
<keyword evidence="3 9" id="KW-1003">Cell membrane</keyword>
<evidence type="ECO:0000256" key="5">
    <source>
        <dbReference type="ARBA" id="ARBA00022927"/>
    </source>
</evidence>
<feature type="domain" description="Protein export membrane protein SecD/SecF C-terminal" evidence="10">
    <location>
        <begin position="239"/>
        <end position="401"/>
    </location>
</feature>
<evidence type="ECO:0000256" key="7">
    <source>
        <dbReference type="ARBA" id="ARBA00023010"/>
    </source>
</evidence>
<gene>
    <name evidence="9" type="primary">secD</name>
    <name evidence="12" type="ORF">MHA01_17220</name>
</gene>
<feature type="domain" description="Protein translocase subunit SecDF P1" evidence="11">
    <location>
        <begin position="63"/>
        <end position="121"/>
    </location>
</feature>
<feature type="transmembrane region" description="Helical" evidence="9">
    <location>
        <begin position="310"/>
        <end position="334"/>
    </location>
</feature>
<comment type="similarity">
    <text evidence="9">Belongs to the SecD/SecF family. SecD subfamily.</text>
</comment>
<dbReference type="HAMAP" id="MF_01463_B">
    <property type="entry name" value="SecD_B"/>
    <property type="match status" value="1"/>
</dbReference>
<evidence type="ECO:0000256" key="1">
    <source>
        <dbReference type="ARBA" id="ARBA00004651"/>
    </source>
</evidence>
<dbReference type="InterPro" id="IPR005791">
    <property type="entry name" value="SecD"/>
</dbReference>
<dbReference type="InterPro" id="IPR048631">
    <property type="entry name" value="SecD_1st"/>
</dbReference>